<gene>
    <name evidence="1" type="ORF">H5410_046727</name>
</gene>
<dbReference type="EMBL" id="JACXVP010000009">
    <property type="protein sequence ID" value="KAG5586293.1"/>
    <property type="molecule type" value="Genomic_DNA"/>
</dbReference>
<organism evidence="1 2">
    <name type="scientific">Solanum commersonii</name>
    <name type="common">Commerson's wild potato</name>
    <name type="synonym">Commerson's nightshade</name>
    <dbReference type="NCBI Taxonomy" id="4109"/>
    <lineage>
        <taxon>Eukaryota</taxon>
        <taxon>Viridiplantae</taxon>
        <taxon>Streptophyta</taxon>
        <taxon>Embryophyta</taxon>
        <taxon>Tracheophyta</taxon>
        <taxon>Spermatophyta</taxon>
        <taxon>Magnoliopsida</taxon>
        <taxon>eudicotyledons</taxon>
        <taxon>Gunneridae</taxon>
        <taxon>Pentapetalae</taxon>
        <taxon>asterids</taxon>
        <taxon>lamiids</taxon>
        <taxon>Solanales</taxon>
        <taxon>Solanaceae</taxon>
        <taxon>Solanoideae</taxon>
        <taxon>Solaneae</taxon>
        <taxon>Solanum</taxon>
    </lineage>
</organism>
<sequence length="159" mass="18054">MGTTKSILPGVNIHAMHKGPTISHAQGVETIKEDICDAIMDIFQLGKIYRPINRTMIRLIPKNAAQNNIKDYRPVACCSILYKIITKIIATMFEKVMPTIFVKHNLDLILWSYVKQLLEGLCFPTRFIQCILECVQTVHYSFIVNGEPMEPFDVVKGVT</sequence>
<dbReference type="AlphaFoldDB" id="A0A9J5XF36"/>
<evidence type="ECO:0000313" key="1">
    <source>
        <dbReference type="EMBL" id="KAG5586293.1"/>
    </source>
</evidence>
<dbReference type="Proteomes" id="UP000824120">
    <property type="component" value="Chromosome 9"/>
</dbReference>
<comment type="caution">
    <text evidence="1">The sequence shown here is derived from an EMBL/GenBank/DDBJ whole genome shotgun (WGS) entry which is preliminary data.</text>
</comment>
<keyword evidence="2" id="KW-1185">Reference proteome</keyword>
<protein>
    <recommendedName>
        <fullName evidence="3">Reverse transcriptase domain-containing protein</fullName>
    </recommendedName>
</protein>
<accession>A0A9J5XF36</accession>
<proteinExistence type="predicted"/>
<name>A0A9J5XF36_SOLCO</name>
<evidence type="ECO:0008006" key="3">
    <source>
        <dbReference type="Google" id="ProtNLM"/>
    </source>
</evidence>
<reference evidence="1 2" key="1">
    <citation type="submission" date="2020-09" db="EMBL/GenBank/DDBJ databases">
        <title>De no assembly of potato wild relative species, Solanum commersonii.</title>
        <authorList>
            <person name="Cho K."/>
        </authorList>
    </citation>
    <scope>NUCLEOTIDE SEQUENCE [LARGE SCALE GENOMIC DNA]</scope>
    <source>
        <strain evidence="1">LZ3.2</strain>
        <tissue evidence="1">Leaf</tissue>
    </source>
</reference>
<dbReference type="OrthoDB" id="1305799at2759"/>
<evidence type="ECO:0000313" key="2">
    <source>
        <dbReference type="Proteomes" id="UP000824120"/>
    </source>
</evidence>